<protein>
    <submittedName>
        <fullName evidence="1">Uncharacterized protein</fullName>
    </submittedName>
</protein>
<keyword evidence="2" id="KW-1185">Reference proteome</keyword>
<proteinExistence type="predicted"/>
<sequence>MISMMPREFRQLRGSDMSPSGVRYMQLLQPRGVDLQAGVRDMEVQRGERVGADGDAGGGADQIHAVQGKALKARAVRGHEGFQVVAFHAGVA</sequence>
<dbReference type="EMBL" id="SPHZ02000007">
    <property type="protein sequence ID" value="KAF0905148.1"/>
    <property type="molecule type" value="Genomic_DNA"/>
</dbReference>
<gene>
    <name evidence="1" type="ORF">E2562_000944</name>
</gene>
<evidence type="ECO:0000313" key="2">
    <source>
        <dbReference type="Proteomes" id="UP000479710"/>
    </source>
</evidence>
<reference evidence="1 2" key="1">
    <citation type="submission" date="2019-11" db="EMBL/GenBank/DDBJ databases">
        <title>Whole genome sequence of Oryza granulata.</title>
        <authorList>
            <person name="Li W."/>
        </authorList>
    </citation>
    <scope>NUCLEOTIDE SEQUENCE [LARGE SCALE GENOMIC DNA]</scope>
    <source>
        <strain evidence="2">cv. Menghai</strain>
        <tissue evidence="1">Leaf</tissue>
    </source>
</reference>
<organism evidence="1 2">
    <name type="scientific">Oryza meyeriana var. granulata</name>
    <dbReference type="NCBI Taxonomy" id="110450"/>
    <lineage>
        <taxon>Eukaryota</taxon>
        <taxon>Viridiplantae</taxon>
        <taxon>Streptophyta</taxon>
        <taxon>Embryophyta</taxon>
        <taxon>Tracheophyta</taxon>
        <taxon>Spermatophyta</taxon>
        <taxon>Magnoliopsida</taxon>
        <taxon>Liliopsida</taxon>
        <taxon>Poales</taxon>
        <taxon>Poaceae</taxon>
        <taxon>BOP clade</taxon>
        <taxon>Oryzoideae</taxon>
        <taxon>Oryzeae</taxon>
        <taxon>Oryzinae</taxon>
        <taxon>Oryza</taxon>
        <taxon>Oryza meyeriana</taxon>
    </lineage>
</organism>
<evidence type="ECO:0000313" key="1">
    <source>
        <dbReference type="EMBL" id="KAF0905148.1"/>
    </source>
</evidence>
<comment type="caution">
    <text evidence="1">The sequence shown here is derived from an EMBL/GenBank/DDBJ whole genome shotgun (WGS) entry which is preliminary data.</text>
</comment>
<dbReference type="AlphaFoldDB" id="A0A6G1CXF8"/>
<name>A0A6G1CXF8_9ORYZ</name>
<dbReference type="Proteomes" id="UP000479710">
    <property type="component" value="Unassembled WGS sequence"/>
</dbReference>
<accession>A0A6G1CXF8</accession>